<protein>
    <submittedName>
        <fullName evidence="5">ABC transporter substrate-binding protein</fullName>
    </submittedName>
</protein>
<accession>A0ABV9W9G5</accession>
<name>A0ABV9W9G5_9ACTN</name>
<evidence type="ECO:0000259" key="4">
    <source>
        <dbReference type="Pfam" id="PF13458"/>
    </source>
</evidence>
<evidence type="ECO:0000256" key="1">
    <source>
        <dbReference type="ARBA" id="ARBA00010062"/>
    </source>
</evidence>
<comment type="caution">
    <text evidence="5">The sequence shown here is derived from an EMBL/GenBank/DDBJ whole genome shotgun (WGS) entry which is preliminary data.</text>
</comment>
<dbReference type="PROSITE" id="PS51257">
    <property type="entry name" value="PROKAR_LIPOPROTEIN"/>
    <property type="match status" value="1"/>
</dbReference>
<dbReference type="RefSeq" id="WP_380126018.1">
    <property type="nucleotide sequence ID" value="NZ_JBHSIU010000071.1"/>
</dbReference>
<keyword evidence="2 3" id="KW-0732">Signal</keyword>
<feature type="signal peptide" evidence="3">
    <location>
        <begin position="1"/>
        <end position="34"/>
    </location>
</feature>
<dbReference type="InterPro" id="IPR028082">
    <property type="entry name" value="Peripla_BP_I"/>
</dbReference>
<dbReference type="Gene3D" id="3.40.50.2300">
    <property type="match status" value="2"/>
</dbReference>
<dbReference type="Proteomes" id="UP001595912">
    <property type="component" value="Unassembled WGS sequence"/>
</dbReference>
<proteinExistence type="inferred from homology"/>
<dbReference type="PANTHER" id="PTHR30483">
    <property type="entry name" value="LEUCINE-SPECIFIC-BINDING PROTEIN"/>
    <property type="match status" value="1"/>
</dbReference>
<evidence type="ECO:0000313" key="6">
    <source>
        <dbReference type="Proteomes" id="UP001595912"/>
    </source>
</evidence>
<evidence type="ECO:0000256" key="3">
    <source>
        <dbReference type="SAM" id="SignalP"/>
    </source>
</evidence>
<dbReference type="SUPFAM" id="SSF53822">
    <property type="entry name" value="Periplasmic binding protein-like I"/>
    <property type="match status" value="1"/>
</dbReference>
<sequence length="399" mass="42747">MQQRRTRHRATWATRLAWVLAAALAMTGCGGSNAGDTGTDTVKIGFVGSLSGTYQDVGQEMRDGFQLYLDTHDGRFGGRKVDLVVADEGNGAATALPAATRLVKDEHVAALAGIVASGSYLAISALATEHKIPLIGSNGRPDTDNSDWLWTTSFRSPDPGTAIAPYVKEHVDGPVWAIGPDYKGGYDQVGGFTDTYTKLGGKLANPAGKATWTPFPDTPNYLPYLSQIAKSDAKAVYAFFGGANAVGFVTQYRQSDAKNLPLYGAFLTEGPVLQQQGAAAEGIWNVLNYSPDLDNAANRTFIAEWTTRHADRSPTTYAMAAYDAAAVLDKAIARISGKVTPVKINEAIGQLGQIDSPRGAWQFSPKNHTPIQHWYLRVVRRDGTQLANRVVQDLATIGA</sequence>
<keyword evidence="6" id="KW-1185">Reference proteome</keyword>
<gene>
    <name evidence="5" type="ORF">ACFPIJ_47070</name>
</gene>
<evidence type="ECO:0000256" key="2">
    <source>
        <dbReference type="ARBA" id="ARBA00022729"/>
    </source>
</evidence>
<feature type="chain" id="PRO_5046478085" evidence="3">
    <location>
        <begin position="35"/>
        <end position="399"/>
    </location>
</feature>
<reference evidence="6" key="1">
    <citation type="journal article" date="2019" name="Int. J. Syst. Evol. Microbiol.">
        <title>The Global Catalogue of Microorganisms (GCM) 10K type strain sequencing project: providing services to taxonomists for standard genome sequencing and annotation.</title>
        <authorList>
            <consortium name="The Broad Institute Genomics Platform"/>
            <consortium name="The Broad Institute Genome Sequencing Center for Infectious Disease"/>
            <person name="Wu L."/>
            <person name="Ma J."/>
        </authorList>
    </citation>
    <scope>NUCLEOTIDE SEQUENCE [LARGE SCALE GENOMIC DNA]</scope>
    <source>
        <strain evidence="6">CGMCC 4.7152</strain>
    </source>
</reference>
<evidence type="ECO:0000313" key="5">
    <source>
        <dbReference type="EMBL" id="MFC5005382.1"/>
    </source>
</evidence>
<dbReference type="CDD" id="cd20014">
    <property type="entry name" value="PBP1_RPA0668_benzoate-like"/>
    <property type="match status" value="1"/>
</dbReference>
<dbReference type="Pfam" id="PF13458">
    <property type="entry name" value="Peripla_BP_6"/>
    <property type="match status" value="1"/>
</dbReference>
<dbReference type="PANTHER" id="PTHR30483:SF6">
    <property type="entry name" value="PERIPLASMIC BINDING PROTEIN OF ABC TRANSPORTER FOR NATURAL AMINO ACIDS"/>
    <property type="match status" value="1"/>
</dbReference>
<dbReference type="EMBL" id="JBHSIU010000071">
    <property type="protein sequence ID" value="MFC5005382.1"/>
    <property type="molecule type" value="Genomic_DNA"/>
</dbReference>
<feature type="domain" description="Leucine-binding protein" evidence="4">
    <location>
        <begin position="41"/>
        <end position="383"/>
    </location>
</feature>
<dbReference type="InterPro" id="IPR051010">
    <property type="entry name" value="BCAA_transport"/>
</dbReference>
<comment type="similarity">
    <text evidence="1">Belongs to the leucine-binding protein family.</text>
</comment>
<organism evidence="5 6">
    <name type="scientific">Dactylosporangium cerinum</name>
    <dbReference type="NCBI Taxonomy" id="1434730"/>
    <lineage>
        <taxon>Bacteria</taxon>
        <taxon>Bacillati</taxon>
        <taxon>Actinomycetota</taxon>
        <taxon>Actinomycetes</taxon>
        <taxon>Micromonosporales</taxon>
        <taxon>Micromonosporaceae</taxon>
        <taxon>Dactylosporangium</taxon>
    </lineage>
</organism>
<dbReference type="InterPro" id="IPR028081">
    <property type="entry name" value="Leu-bd"/>
</dbReference>